<dbReference type="InterPro" id="IPR051588">
    <property type="entry name" value="Cobalamin_Transport"/>
</dbReference>
<dbReference type="OrthoDB" id="6343110at2759"/>
<reference evidence="1" key="1">
    <citation type="submission" date="2020-11" db="EMBL/GenBank/DDBJ databases">
        <authorList>
            <person name="Tran Van P."/>
        </authorList>
    </citation>
    <scope>NUCLEOTIDE SEQUENCE</scope>
</reference>
<dbReference type="GO" id="GO:0005615">
    <property type="term" value="C:extracellular space"/>
    <property type="evidence" value="ECO:0007669"/>
    <property type="project" value="TreeGrafter"/>
</dbReference>
<dbReference type="GO" id="GO:0015889">
    <property type="term" value="P:cobalamin transport"/>
    <property type="evidence" value="ECO:0007669"/>
    <property type="project" value="TreeGrafter"/>
</dbReference>
<dbReference type="EMBL" id="CAJPEX010001399">
    <property type="protein sequence ID" value="CAG0919041.1"/>
    <property type="molecule type" value="Genomic_DNA"/>
</dbReference>
<evidence type="ECO:0000313" key="1">
    <source>
        <dbReference type="EMBL" id="CAD7278889.1"/>
    </source>
</evidence>
<proteinExistence type="predicted"/>
<protein>
    <recommendedName>
        <fullName evidence="3">Gastric intrinsic factor</fullName>
    </recommendedName>
</protein>
<organism evidence="1">
    <name type="scientific">Notodromas monacha</name>
    <dbReference type="NCBI Taxonomy" id="399045"/>
    <lineage>
        <taxon>Eukaryota</taxon>
        <taxon>Metazoa</taxon>
        <taxon>Ecdysozoa</taxon>
        <taxon>Arthropoda</taxon>
        <taxon>Crustacea</taxon>
        <taxon>Oligostraca</taxon>
        <taxon>Ostracoda</taxon>
        <taxon>Podocopa</taxon>
        <taxon>Podocopida</taxon>
        <taxon>Cypridocopina</taxon>
        <taxon>Cypridoidea</taxon>
        <taxon>Cyprididae</taxon>
        <taxon>Notodromas</taxon>
    </lineage>
</organism>
<dbReference type="Gene3D" id="2.170.130.30">
    <property type="match status" value="1"/>
</dbReference>
<dbReference type="EMBL" id="OA883436">
    <property type="protein sequence ID" value="CAD7278889.1"/>
    <property type="molecule type" value="Genomic_DNA"/>
</dbReference>
<keyword evidence="2" id="KW-1185">Reference proteome</keyword>
<evidence type="ECO:0000313" key="2">
    <source>
        <dbReference type="Proteomes" id="UP000678499"/>
    </source>
</evidence>
<dbReference type="PANTHER" id="PTHR10559:SF18">
    <property type="entry name" value="TRANSCOBALAMIN II"/>
    <property type="match status" value="1"/>
</dbReference>
<dbReference type="PANTHER" id="PTHR10559">
    <property type="entry name" value="TRANSCOBALAMIN-1/GASTRIC INTRINSIC FACTOR"/>
    <property type="match status" value="1"/>
</dbReference>
<accession>A0A7R9GFD9</accession>
<gene>
    <name evidence="1" type="ORF">NMOB1V02_LOCUS6583</name>
</gene>
<dbReference type="GO" id="GO:0031419">
    <property type="term" value="F:cobalamin binding"/>
    <property type="evidence" value="ECO:0007669"/>
    <property type="project" value="TreeGrafter"/>
</dbReference>
<name>A0A7R9GFD9_9CRUS</name>
<evidence type="ECO:0008006" key="3">
    <source>
        <dbReference type="Google" id="ProtNLM"/>
    </source>
</evidence>
<dbReference type="Proteomes" id="UP000678499">
    <property type="component" value="Unassembled WGS sequence"/>
</dbReference>
<dbReference type="Gene3D" id="1.50.10.20">
    <property type="match status" value="1"/>
</dbReference>
<sequence>MFGKPVDLDDALQSQAWGSMTVAILMDELKVKSEAVSSWCVVSETRCWETWFAKRSLEGLLFFEEPAVCWLGSRSTVLWDLVIVKWPPDSGSLLALFFFVVKTLNLDFITNRNFSAFSRTRIMYAACVGGIPIPARSVQELLNEVAAYPNNIHTYDTVAQVAMLLQCVLKNAESESVAEAVSGILDDLVLNLTKAADNLNFLSDTSVSLIVQALMCVPDREGHKAALLEPFQKRMLQNQKADGAYDDNVLTTAHILTGLARVCLLDLRSQHCDFNGDTPTEPPGFDVDRGNETVVLVSANFTIWIGLTVELAYSKIVTLRENSTMYQLMRIAAENDPRFEFAAYDFPWGRYIHNIGGIELQHEGYHYWLMYTLPFPPDPKNPPPTSFIGADGVDDLVIKDGMNILFWNKPI</sequence>
<dbReference type="AlphaFoldDB" id="A0A7R9GFD9"/>